<dbReference type="RefSeq" id="WP_201373351.1">
    <property type="nucleotide sequence ID" value="NZ_BNJG01000002.1"/>
</dbReference>
<dbReference type="InterPro" id="IPR036291">
    <property type="entry name" value="NAD(P)-bd_dom_sf"/>
</dbReference>
<evidence type="ECO:0000313" key="5">
    <source>
        <dbReference type="Proteomes" id="UP000654345"/>
    </source>
</evidence>
<reference evidence="4 5" key="1">
    <citation type="journal article" date="2021" name="Int. J. Syst. Evol. Microbiol.">
        <title>Reticulibacter mediterranei gen. nov., sp. nov., within the new family Reticulibacteraceae fam. nov., and Ktedonospora formicarum gen. nov., sp. nov., Ktedonobacter robiniae sp. nov., Dictyobacter formicarum sp. nov. and Dictyobacter arantiisoli sp. nov., belonging to the class Ktedonobacteria.</title>
        <authorList>
            <person name="Yabe S."/>
            <person name="Zheng Y."/>
            <person name="Wang C.M."/>
            <person name="Sakai Y."/>
            <person name="Abe K."/>
            <person name="Yokota A."/>
            <person name="Donadio S."/>
            <person name="Cavaletti L."/>
            <person name="Monciardini P."/>
        </authorList>
    </citation>
    <scope>NUCLEOTIDE SEQUENCE [LARGE SCALE GENOMIC DNA]</scope>
    <source>
        <strain evidence="4 5">SOSP1-30</strain>
    </source>
</reference>
<dbReference type="InterPro" id="IPR002347">
    <property type="entry name" value="SDR_fam"/>
</dbReference>
<name>A0ABQ3UWY1_9CHLR</name>
<accession>A0ABQ3UWY1</accession>
<feature type="region of interest" description="Disordered" evidence="3">
    <location>
        <begin position="185"/>
        <end position="205"/>
    </location>
</feature>
<dbReference type="SUPFAM" id="SSF51735">
    <property type="entry name" value="NAD(P)-binding Rossmann-fold domains"/>
    <property type="match status" value="1"/>
</dbReference>
<protein>
    <recommendedName>
        <fullName evidence="6">Short-chain dehydrogenase</fullName>
    </recommendedName>
</protein>
<sequence length="205" mass="21148">MNLDQQRIIILGGTSGVGLATAQMLAQAGAQVIIGGRQAEKVQQAMAVAGSNVTGEAIDATDAEQLRTFFKRVGTFDHLVLTLSGGKGGGAFASLDLNELREGFAAKFWPQVQAAQLGLETLRRDGSLTFVTAISARSSMPGVAGLAAINGALEAMIAPLAAELKPLRVNAVSPGVIATPGGITCPRTSARRSSTNQPPRRLLDA</sequence>
<dbReference type="PRINTS" id="PR00081">
    <property type="entry name" value="GDHRDH"/>
</dbReference>
<evidence type="ECO:0000256" key="2">
    <source>
        <dbReference type="ARBA" id="ARBA00023002"/>
    </source>
</evidence>
<evidence type="ECO:0000256" key="1">
    <source>
        <dbReference type="ARBA" id="ARBA00006484"/>
    </source>
</evidence>
<keyword evidence="5" id="KW-1185">Reference proteome</keyword>
<evidence type="ECO:0000313" key="4">
    <source>
        <dbReference type="EMBL" id="GHO56900.1"/>
    </source>
</evidence>
<dbReference type="PANTHER" id="PTHR43477:SF1">
    <property type="entry name" value="DIHYDROANTICAPSIN 7-DEHYDROGENASE"/>
    <property type="match status" value="1"/>
</dbReference>
<proteinExistence type="inferred from homology"/>
<dbReference type="Proteomes" id="UP000654345">
    <property type="component" value="Unassembled WGS sequence"/>
</dbReference>
<dbReference type="Pfam" id="PF13561">
    <property type="entry name" value="adh_short_C2"/>
    <property type="match status" value="1"/>
</dbReference>
<dbReference type="EMBL" id="BNJG01000002">
    <property type="protein sequence ID" value="GHO56900.1"/>
    <property type="molecule type" value="Genomic_DNA"/>
</dbReference>
<gene>
    <name evidence="4" type="ORF">KSB_53750</name>
</gene>
<comment type="similarity">
    <text evidence="1">Belongs to the short-chain dehydrogenases/reductases (SDR) family.</text>
</comment>
<keyword evidence="2" id="KW-0560">Oxidoreductase</keyword>
<organism evidence="4 5">
    <name type="scientific">Ktedonobacter robiniae</name>
    <dbReference type="NCBI Taxonomy" id="2778365"/>
    <lineage>
        <taxon>Bacteria</taxon>
        <taxon>Bacillati</taxon>
        <taxon>Chloroflexota</taxon>
        <taxon>Ktedonobacteria</taxon>
        <taxon>Ktedonobacterales</taxon>
        <taxon>Ktedonobacteraceae</taxon>
        <taxon>Ktedonobacter</taxon>
    </lineage>
</organism>
<dbReference type="Gene3D" id="3.40.50.720">
    <property type="entry name" value="NAD(P)-binding Rossmann-like Domain"/>
    <property type="match status" value="1"/>
</dbReference>
<evidence type="ECO:0000256" key="3">
    <source>
        <dbReference type="SAM" id="MobiDB-lite"/>
    </source>
</evidence>
<evidence type="ECO:0008006" key="6">
    <source>
        <dbReference type="Google" id="ProtNLM"/>
    </source>
</evidence>
<dbReference type="InterPro" id="IPR051122">
    <property type="entry name" value="SDR_DHRS6-like"/>
</dbReference>
<comment type="caution">
    <text evidence="4">The sequence shown here is derived from an EMBL/GenBank/DDBJ whole genome shotgun (WGS) entry which is preliminary data.</text>
</comment>
<dbReference type="PANTHER" id="PTHR43477">
    <property type="entry name" value="DIHYDROANTICAPSIN 7-DEHYDROGENASE"/>
    <property type="match status" value="1"/>
</dbReference>